<dbReference type="Pfam" id="PF11160">
    <property type="entry name" value="Hva1_TUDOR"/>
    <property type="match status" value="1"/>
</dbReference>
<feature type="domain" description="Hypervirulence associated protein TUDOR" evidence="2">
    <location>
        <begin position="6"/>
        <end position="64"/>
    </location>
</feature>
<dbReference type="RefSeq" id="WP_106563556.1">
    <property type="nucleotide sequence ID" value="NZ_PYAU01000001.1"/>
</dbReference>
<evidence type="ECO:0000313" key="4">
    <source>
        <dbReference type="EMBL" id="RUQ86935.1"/>
    </source>
</evidence>
<organism evidence="3 5">
    <name type="scientific">Labedella gwakjiensis</name>
    <dbReference type="NCBI Taxonomy" id="390269"/>
    <lineage>
        <taxon>Bacteria</taxon>
        <taxon>Bacillati</taxon>
        <taxon>Actinomycetota</taxon>
        <taxon>Actinomycetes</taxon>
        <taxon>Micrococcales</taxon>
        <taxon>Microbacteriaceae</taxon>
        <taxon>Labedella</taxon>
    </lineage>
</organism>
<feature type="region of interest" description="Disordered" evidence="1">
    <location>
        <begin position="1"/>
        <end position="67"/>
    </location>
</feature>
<keyword evidence="6" id="KW-1185">Reference proteome</keyword>
<proteinExistence type="predicted"/>
<dbReference type="Proteomes" id="UP000241203">
    <property type="component" value="Unassembled WGS sequence"/>
</dbReference>
<reference evidence="3 5" key="1">
    <citation type="submission" date="2018-03" db="EMBL/GenBank/DDBJ databases">
        <title>Genomic Encyclopedia of Archaeal and Bacterial Type Strains, Phase II (KMG-II): from individual species to whole genera.</title>
        <authorList>
            <person name="Goeker M."/>
        </authorList>
    </citation>
    <scope>NUCLEOTIDE SEQUENCE [LARGE SCALE GENOMIC DNA]</scope>
    <source>
        <strain evidence="3 5">DSM 21548</strain>
    </source>
</reference>
<dbReference type="InterPro" id="IPR021331">
    <property type="entry name" value="Hva1_TUDOR"/>
</dbReference>
<evidence type="ECO:0000256" key="1">
    <source>
        <dbReference type="SAM" id="MobiDB-lite"/>
    </source>
</evidence>
<evidence type="ECO:0000313" key="3">
    <source>
        <dbReference type="EMBL" id="PSL38558.1"/>
    </source>
</evidence>
<evidence type="ECO:0000259" key="2">
    <source>
        <dbReference type="Pfam" id="PF11160"/>
    </source>
</evidence>
<comment type="caution">
    <text evidence="3">The sequence shown here is derived from an EMBL/GenBank/DDBJ whole genome shotgun (WGS) entry which is preliminary data.</text>
</comment>
<feature type="compositionally biased region" description="Basic and acidic residues" evidence="1">
    <location>
        <begin position="58"/>
        <end position="67"/>
    </location>
</feature>
<protein>
    <submittedName>
        <fullName evidence="4">DUF2945 domain-containing protein</fullName>
    </submittedName>
</protein>
<evidence type="ECO:0000313" key="6">
    <source>
        <dbReference type="Proteomes" id="UP000268291"/>
    </source>
</evidence>
<dbReference type="AlphaFoldDB" id="A0A2P8GX63"/>
<name>A0A2P8GX63_9MICO</name>
<reference evidence="4 6" key="2">
    <citation type="submission" date="2018-12" db="EMBL/GenBank/DDBJ databases">
        <authorList>
            <person name="hu s."/>
            <person name="Xu Y."/>
            <person name="Xu B."/>
            <person name="Li F."/>
        </authorList>
    </citation>
    <scope>NUCLEOTIDE SEQUENCE [LARGE SCALE GENOMIC DNA]</scope>
    <source>
        <strain evidence="4 6">KSW2-17</strain>
    </source>
</reference>
<dbReference type="OrthoDB" id="71751at2"/>
<dbReference type="EMBL" id="RZGY01000001">
    <property type="protein sequence ID" value="RUQ86935.1"/>
    <property type="molecule type" value="Genomic_DNA"/>
</dbReference>
<sequence length="67" mass="7449">MAISQGDKVSWKTSQGKTHGKTVRKRVSEFEFDGQTFKPTDDDPYWIVESSSSGKQAAHKESSLTAE</sequence>
<dbReference type="Gene3D" id="2.30.30.1060">
    <property type="match status" value="1"/>
</dbReference>
<dbReference type="EMBL" id="PYAU01000001">
    <property type="protein sequence ID" value="PSL38558.1"/>
    <property type="molecule type" value="Genomic_DNA"/>
</dbReference>
<dbReference type="Proteomes" id="UP000268291">
    <property type="component" value="Unassembled WGS sequence"/>
</dbReference>
<evidence type="ECO:0000313" key="5">
    <source>
        <dbReference type="Proteomes" id="UP000241203"/>
    </source>
</evidence>
<accession>A0A2P8GX63</accession>
<gene>
    <name evidence="3" type="ORF">CLV49_2183</name>
    <name evidence="4" type="ORF">ELQ93_08300</name>
</gene>